<protein>
    <submittedName>
        <fullName evidence="2">Fungal family protein</fullName>
    </submittedName>
</protein>
<feature type="region of interest" description="Disordered" evidence="1">
    <location>
        <begin position="85"/>
        <end position="127"/>
    </location>
</feature>
<dbReference type="RefSeq" id="XP_002175599.1">
    <property type="nucleotide sequence ID" value="XM_002175563.1"/>
</dbReference>
<dbReference type="STRING" id="402676.B6K702"/>
<feature type="compositionally biased region" description="Low complexity" evidence="1">
    <location>
        <begin position="96"/>
        <end position="115"/>
    </location>
</feature>
<gene>
    <name evidence="3" type="primary">ahk1</name>
    <name evidence="2" type="ORF">SJAG_04503</name>
</gene>
<dbReference type="eggNOG" id="ENOG502QWKM">
    <property type="taxonomic scope" value="Eukaryota"/>
</dbReference>
<accession>B6K702</accession>
<dbReference type="PANTHER" id="PTHR37988">
    <property type="entry name" value="UPF0592 MEMBRANE PROTEIN C7D4.03C"/>
    <property type="match status" value="1"/>
</dbReference>
<dbReference type="VEuPathDB" id="FungiDB:SJAG_04503"/>
<dbReference type="GeneID" id="7051862"/>
<dbReference type="OMA" id="FCAKILV"/>
<evidence type="ECO:0000313" key="4">
    <source>
        <dbReference type="Proteomes" id="UP000001744"/>
    </source>
</evidence>
<evidence type="ECO:0000313" key="2">
    <source>
        <dbReference type="EMBL" id="EEB09306.1"/>
    </source>
</evidence>
<dbReference type="OrthoDB" id="296767at2759"/>
<reference evidence="2 4" key="1">
    <citation type="journal article" date="2011" name="Science">
        <title>Comparative functional genomics of the fission yeasts.</title>
        <authorList>
            <person name="Rhind N."/>
            <person name="Chen Z."/>
            <person name="Yassour M."/>
            <person name="Thompson D.A."/>
            <person name="Haas B.J."/>
            <person name="Habib N."/>
            <person name="Wapinski I."/>
            <person name="Roy S."/>
            <person name="Lin M.F."/>
            <person name="Heiman D.I."/>
            <person name="Young S.K."/>
            <person name="Furuya K."/>
            <person name="Guo Y."/>
            <person name="Pidoux A."/>
            <person name="Chen H.M."/>
            <person name="Robbertse B."/>
            <person name="Goldberg J.M."/>
            <person name="Aoki K."/>
            <person name="Bayne E.H."/>
            <person name="Berlin A.M."/>
            <person name="Desjardins C.A."/>
            <person name="Dobbs E."/>
            <person name="Dukaj L."/>
            <person name="Fan L."/>
            <person name="FitzGerald M.G."/>
            <person name="French C."/>
            <person name="Gujja S."/>
            <person name="Hansen K."/>
            <person name="Keifenheim D."/>
            <person name="Levin J.Z."/>
            <person name="Mosher R.A."/>
            <person name="Mueller C.A."/>
            <person name="Pfiffner J."/>
            <person name="Priest M."/>
            <person name="Russ C."/>
            <person name="Smialowska A."/>
            <person name="Swoboda P."/>
            <person name="Sykes S.M."/>
            <person name="Vaughn M."/>
            <person name="Vengrova S."/>
            <person name="Yoder R."/>
            <person name="Zeng Q."/>
            <person name="Allshire R."/>
            <person name="Baulcombe D."/>
            <person name="Birren B.W."/>
            <person name="Brown W."/>
            <person name="Ekwall K."/>
            <person name="Kellis M."/>
            <person name="Leatherwood J."/>
            <person name="Levin H."/>
            <person name="Margalit H."/>
            <person name="Martienssen R."/>
            <person name="Nieduszynski C.A."/>
            <person name="Spatafora J.W."/>
            <person name="Friedman N."/>
            <person name="Dalgaard J.Z."/>
            <person name="Baumann P."/>
            <person name="Niki H."/>
            <person name="Regev A."/>
            <person name="Nusbaum C."/>
        </authorList>
    </citation>
    <scope>NUCLEOTIDE SEQUENCE [LARGE SCALE GENOMIC DNA]</scope>
    <source>
        <strain evidence="4">yFS275 / FY16936</strain>
    </source>
</reference>
<feature type="compositionally biased region" description="Polar residues" evidence="1">
    <location>
        <begin position="1"/>
        <end position="11"/>
    </location>
</feature>
<keyword evidence="4" id="KW-1185">Reference proteome</keyword>
<organism evidence="2 4">
    <name type="scientific">Schizosaccharomyces japonicus (strain yFS275 / FY16936)</name>
    <name type="common">Fission yeast</name>
    <dbReference type="NCBI Taxonomy" id="402676"/>
    <lineage>
        <taxon>Eukaryota</taxon>
        <taxon>Fungi</taxon>
        <taxon>Dikarya</taxon>
        <taxon>Ascomycota</taxon>
        <taxon>Taphrinomycotina</taxon>
        <taxon>Schizosaccharomycetes</taxon>
        <taxon>Schizosaccharomycetales</taxon>
        <taxon>Schizosaccharomycetaceae</taxon>
        <taxon>Schizosaccharomyces</taxon>
    </lineage>
</organism>
<dbReference type="Pfam" id="PF08578">
    <property type="entry name" value="DUF1765"/>
    <property type="match status" value="1"/>
</dbReference>
<name>B6K702_SCHJY</name>
<dbReference type="AlphaFoldDB" id="B6K702"/>
<evidence type="ECO:0000313" key="3">
    <source>
        <dbReference type="JaponicusDB" id="SJAG_04503"/>
    </source>
</evidence>
<dbReference type="InterPro" id="IPR013887">
    <property type="entry name" value="UPF0592"/>
</dbReference>
<dbReference type="EMBL" id="KE651168">
    <property type="protein sequence ID" value="EEB09306.1"/>
    <property type="molecule type" value="Genomic_DNA"/>
</dbReference>
<dbReference type="PANTHER" id="PTHR37988:SF1">
    <property type="entry name" value="UPF0592 MEMBRANE PROTEIN C7D4.03C"/>
    <property type="match status" value="1"/>
</dbReference>
<dbReference type="HOGENOM" id="CLU_003877_1_0_1"/>
<dbReference type="Proteomes" id="UP000001744">
    <property type="component" value="Unassembled WGS sequence"/>
</dbReference>
<feature type="region of interest" description="Disordered" evidence="1">
    <location>
        <begin position="1"/>
        <end position="23"/>
    </location>
</feature>
<evidence type="ECO:0000256" key="1">
    <source>
        <dbReference type="SAM" id="MobiDB-lite"/>
    </source>
</evidence>
<sequence>MTTTASRTDIISSIMGPPSDPASAIRKPAHTFATAKMRHPSVHVQIDATGIITSSSFRNSVSMKAVAQLTTFTKDEQVEQTKLLEVVSSPPPLSPPSSISSDSGSDSSENSSPTSVNGKQDPPPLLPELVPALKKSSVVEICEDWRPLCDNLSRFFSANTHQKGDILRWNILPFLRKYASRSMPRHDVDRKRGLLYKWWVTILRTLEGIPMTATASMPVSDILACIEAIASIADRPEWRQLDTESPSYLEYQLVLFDTLSYIHGLMLRKHPPAWMYRWFARIVTICFFNLKDFAPVLLKAFRIKSSYLNELYEPVQASRLNSSDSKYEDSLFQSFPAHLRNISDDIFTKSSELCIPTFDVGYGRKPLVFSRAWLKAWSFEHHSLFFHFLGCYHSFVASRVPFQLPGKTIYRLPGYLHFHAHLAAICVTAIQPPEHRRHSVTDHLHRRPGPHTPPVNSRLSSDFTRLRGLNDTQDALRHLEDSLQSLLQQTTSCRQQQLRLLYTLEHVLLIIAKQANIYEVRACFSMCALAETWFHVLNSYGHQLKFKPWIEVCQRYIESGQTLPTVRIITFLFAVWPLLSKADAKYASIEWILCPKIFFRLFLDWSPMVRAYFHRFVCWRLVKIEEDECLWKADVLFQLRHLMKFCFEEYTSYREDCLTSGRQPPSILPCTPTPSRRLVIALYKGQSRRVNQPTSEVTPEGPSDSMLPQLYAGVNAVSTSVTSSVKRAWSLLRSTLVPSQGAGEAMISGNGYITDSISKPTVNELDFADTDKPLRKPPMYKFIYTTCRSTPSCYFTVSPRSYKELLQHFSQIQLPYQANCYLYTSNHIVGHPPMDKMNLPKGFSVYTGRALVEWALVVQEFDDFYTQYRAKNMSDFVETPDLTI</sequence>
<dbReference type="JaponicusDB" id="SJAG_04503">
    <property type="gene designation" value="ahk1"/>
</dbReference>
<proteinExistence type="predicted"/>